<feature type="region of interest" description="Disordered" evidence="1">
    <location>
        <begin position="137"/>
        <end position="160"/>
    </location>
</feature>
<sequence length="283" mass="33131">MTRLRKIEWQLDDAEKVDAKVRIHQRTAFAHTLKTLPMSIESFRLEYIREPPRDRTFEAPSILPADATGDILSQELRRFSQRDGLKRLTVEASVDATILWPSSQISDSDPTWPTLEQFHIALNEVLPSGEWIEIPDPEEEEENEEPNENEAEDERLNSEIPGEETAKWYGMLTYSPVHFERFALATARAANRMTRIKDLKVTYHGHVEVGIGFTSERRVYSRGKEPYLEFASEHKFPELSEETLDVWRRTLKLKDLEWDVHFTDCGRAPTYHFERLNEIFVER</sequence>
<dbReference type="AlphaFoldDB" id="A0A9W8RL53"/>
<protein>
    <submittedName>
        <fullName evidence="2">Uncharacterized protein</fullName>
    </submittedName>
</protein>
<keyword evidence="3" id="KW-1185">Reference proteome</keyword>
<gene>
    <name evidence="2" type="ORF">NW762_014662</name>
</gene>
<dbReference type="OrthoDB" id="4802432at2759"/>
<dbReference type="EMBL" id="JAOQAZ010000053">
    <property type="protein sequence ID" value="KAJ4244049.1"/>
    <property type="molecule type" value="Genomic_DNA"/>
</dbReference>
<feature type="compositionally biased region" description="Acidic residues" evidence="1">
    <location>
        <begin position="137"/>
        <end position="153"/>
    </location>
</feature>
<name>A0A9W8RL53_9HYPO</name>
<dbReference type="Proteomes" id="UP001152049">
    <property type="component" value="Unassembled WGS sequence"/>
</dbReference>
<reference evidence="2" key="1">
    <citation type="submission" date="2022-09" db="EMBL/GenBank/DDBJ databases">
        <title>Fusarium specimens isolated from Avocado Roots.</title>
        <authorList>
            <person name="Stajich J."/>
            <person name="Roper C."/>
            <person name="Heimlech-Rivalta G."/>
        </authorList>
    </citation>
    <scope>NUCLEOTIDE SEQUENCE</scope>
    <source>
        <strain evidence="2">CF00136</strain>
    </source>
</reference>
<accession>A0A9W8RL53</accession>
<evidence type="ECO:0000313" key="2">
    <source>
        <dbReference type="EMBL" id="KAJ4244049.1"/>
    </source>
</evidence>
<proteinExistence type="predicted"/>
<evidence type="ECO:0000313" key="3">
    <source>
        <dbReference type="Proteomes" id="UP001152049"/>
    </source>
</evidence>
<comment type="caution">
    <text evidence="2">The sequence shown here is derived from an EMBL/GenBank/DDBJ whole genome shotgun (WGS) entry which is preliminary data.</text>
</comment>
<organism evidence="2 3">
    <name type="scientific">Fusarium torreyae</name>
    <dbReference type="NCBI Taxonomy" id="1237075"/>
    <lineage>
        <taxon>Eukaryota</taxon>
        <taxon>Fungi</taxon>
        <taxon>Dikarya</taxon>
        <taxon>Ascomycota</taxon>
        <taxon>Pezizomycotina</taxon>
        <taxon>Sordariomycetes</taxon>
        <taxon>Hypocreomycetidae</taxon>
        <taxon>Hypocreales</taxon>
        <taxon>Nectriaceae</taxon>
        <taxon>Fusarium</taxon>
    </lineage>
</organism>
<evidence type="ECO:0000256" key="1">
    <source>
        <dbReference type="SAM" id="MobiDB-lite"/>
    </source>
</evidence>